<evidence type="ECO:0000313" key="2">
    <source>
        <dbReference type="EMBL" id="QRD03322.1"/>
    </source>
</evidence>
<dbReference type="EMBL" id="CP069037">
    <property type="protein sequence ID" value="QRD03322.1"/>
    <property type="molecule type" value="Genomic_DNA"/>
</dbReference>
<dbReference type="OrthoDB" id="194358at2759"/>
<dbReference type="InterPro" id="IPR010730">
    <property type="entry name" value="HET"/>
</dbReference>
<protein>
    <recommendedName>
        <fullName evidence="1">Heterokaryon incompatibility domain-containing protein</fullName>
    </recommendedName>
</protein>
<proteinExistence type="predicted"/>
<name>A0A7U2I7S3_PHANO</name>
<gene>
    <name evidence="2" type="ORF">JI435_101030</name>
</gene>
<feature type="domain" description="Heterokaryon incompatibility" evidence="1">
    <location>
        <begin position="67"/>
        <end position="211"/>
    </location>
</feature>
<dbReference type="Pfam" id="PF23397">
    <property type="entry name" value="DUF7104"/>
    <property type="match status" value="1"/>
</dbReference>
<evidence type="ECO:0000259" key="1">
    <source>
        <dbReference type="Pfam" id="PF06985"/>
    </source>
</evidence>
<dbReference type="VEuPathDB" id="FungiDB:JI435_101030"/>
<accession>A0A7U2I7S3</accession>
<dbReference type="InterPro" id="IPR052895">
    <property type="entry name" value="HetReg/Transcr_Mod"/>
</dbReference>
<dbReference type="Proteomes" id="UP000663193">
    <property type="component" value="Chromosome 15"/>
</dbReference>
<sequence length="1109" mass="124874">MQHYQYAPLDRESDTIRLLRLLPSEVDKAEIRVELLEYDLRHSQQSLHSYEAFSYFLRHSQQSRHSYEALSYVWGGLETTQSILIGDEELRITSNLHAALLRLRDVTFPRILWVDAVCINQSDDPEKELQTQSMAMIYGFAKRTIVWLGEETEGSDIALEAIRFAGNKRDSIFNDNNGSSGRAGADEGYVRNAIASLLQREWFERIWVLQEVAAARHIVVVCGPTEIDGYALCLGLEQMGSTGDNATSYARARPVLALIQGAIFRSQIRSWESDMVALDICSLGELISMYSAHRTTHSHDKIYALLGMSTDDITRSGLLPDYSVPWEELMRRLLTFILGKEICIKSGTHREEVEITGRRCIIGSVSSITRNSNGSQRINVNWNDRMVDAIYPNDHYMAVRATVNDVQVYDIVYLLQEASRPLIIRPDGLFFRIVTLAVTPPIAIRKGIFPHCLHLTWSWMRYRETPRKDHWFSYYMNESRSYWTAAMILQLTGKAASASLFLQKLMELQIMPFSEREKTLASSGELPSGFSEPTQVELAEIVQSLDASHIMFFFKSIGHTVSVTEEVLIALVQHHRSHVVFSVLKAVRNRNNITARVLKAATRNVNTTVSYVTEALLEWRKEEPQDLLTEAVLIAAFLKPGALRSAILETLLNLFQDLPKDPITEAVLIAVAQNQEAVGGGVLSTLPNWSDELPSKLISNRERIPIAEMRNLATVLSDEPEALPYLFKLPPDIQVTDAVLIAVIQDKEVIERGILRKLLRWPDKDINDLDENTVPYTVALLAAFATNPRAANKNIMEALLSRSTNHSRTFVKLIEAAETEHTILELFTILWDSHYELAATESVLAATVNNCFSRGQHLFCALVHSRGDQGKCERLMIVCCSNFNQFNLNTLIETILFIRYQGHIPATIWAAAAANPKFGDEYVSILVRNTLRSRKECCITEDILVAAASNGHRGYTVLRSLLPSNNKAIKFPDGVATPPVLKAAASNLSDGLAVMQLLLEHKENKAIITVHADMMLAAALQGNASLLRYLLSIDKRKVHMPDVVSTSEILEAVAKNDRWDKRTRDEIKRSLLKYDGKQDITHEAEEGTLSGTKKKQTRFASFLRANSPW</sequence>
<evidence type="ECO:0000313" key="3">
    <source>
        <dbReference type="Proteomes" id="UP000663193"/>
    </source>
</evidence>
<dbReference type="Pfam" id="PF06985">
    <property type="entry name" value="HET"/>
    <property type="match status" value="1"/>
</dbReference>
<dbReference type="PANTHER" id="PTHR24148">
    <property type="entry name" value="ANKYRIN REPEAT DOMAIN-CONTAINING PROTEIN 39 HOMOLOG-RELATED"/>
    <property type="match status" value="1"/>
</dbReference>
<reference evidence="3" key="1">
    <citation type="journal article" date="2021" name="BMC Genomics">
        <title>Chromosome-level genome assembly and manually-curated proteome of model necrotroph Parastagonospora nodorum Sn15 reveals a genome-wide trove of candidate effector homologs, and redundancy of virulence-related functions within an accessory chromosome.</title>
        <authorList>
            <person name="Bertazzoni S."/>
            <person name="Jones D.A.B."/>
            <person name="Phan H.T."/>
            <person name="Tan K.-C."/>
            <person name="Hane J.K."/>
        </authorList>
    </citation>
    <scope>NUCLEOTIDE SEQUENCE [LARGE SCALE GENOMIC DNA]</scope>
    <source>
        <strain evidence="3">SN15 / ATCC MYA-4574 / FGSC 10173)</strain>
    </source>
</reference>
<dbReference type="PANTHER" id="PTHR24148:SF78">
    <property type="entry name" value="HETEROKARYON INCOMPATIBILITY DOMAIN-CONTAINING PROTEIN"/>
    <property type="match status" value="1"/>
</dbReference>
<organism evidence="2 3">
    <name type="scientific">Phaeosphaeria nodorum (strain SN15 / ATCC MYA-4574 / FGSC 10173)</name>
    <name type="common">Glume blotch fungus</name>
    <name type="synonym">Parastagonospora nodorum</name>
    <dbReference type="NCBI Taxonomy" id="321614"/>
    <lineage>
        <taxon>Eukaryota</taxon>
        <taxon>Fungi</taxon>
        <taxon>Dikarya</taxon>
        <taxon>Ascomycota</taxon>
        <taxon>Pezizomycotina</taxon>
        <taxon>Dothideomycetes</taxon>
        <taxon>Pleosporomycetidae</taxon>
        <taxon>Pleosporales</taxon>
        <taxon>Pleosporineae</taxon>
        <taxon>Phaeosphaeriaceae</taxon>
        <taxon>Parastagonospora</taxon>
    </lineage>
</organism>
<dbReference type="InterPro" id="IPR055530">
    <property type="entry name" value="DUF7104"/>
</dbReference>
<dbReference type="AlphaFoldDB" id="A0A7U2I7S3"/>
<keyword evidence="3" id="KW-1185">Reference proteome</keyword>